<comment type="subcellular location">
    <subcellularLocation>
        <location evidence="1">Nucleus</location>
    </subcellularLocation>
</comment>
<dbReference type="GO" id="GO:0005634">
    <property type="term" value="C:nucleus"/>
    <property type="evidence" value="ECO:0007669"/>
    <property type="project" value="UniProtKB-SubCell"/>
</dbReference>
<name>A0AAV9Q533_9PEZI</name>
<dbReference type="GO" id="GO:0045944">
    <property type="term" value="P:positive regulation of transcription by RNA polymerase II"/>
    <property type="evidence" value="ECO:0007669"/>
    <property type="project" value="TreeGrafter"/>
</dbReference>
<dbReference type="Pfam" id="PF00172">
    <property type="entry name" value="Zn_clus"/>
    <property type="match status" value="1"/>
</dbReference>
<dbReference type="SMART" id="SM00066">
    <property type="entry name" value="GAL4"/>
    <property type="match status" value="1"/>
</dbReference>
<dbReference type="EMBL" id="JAXLQG010000010">
    <property type="protein sequence ID" value="KAK5535268.1"/>
    <property type="molecule type" value="Genomic_DNA"/>
</dbReference>
<dbReference type="GO" id="GO:0006351">
    <property type="term" value="P:DNA-templated transcription"/>
    <property type="evidence" value="ECO:0007669"/>
    <property type="project" value="InterPro"/>
</dbReference>
<dbReference type="Pfam" id="PF04082">
    <property type="entry name" value="Fungal_trans"/>
    <property type="match status" value="1"/>
</dbReference>
<evidence type="ECO:0000256" key="2">
    <source>
        <dbReference type="ARBA" id="ARBA00022723"/>
    </source>
</evidence>
<dbReference type="PROSITE" id="PS00463">
    <property type="entry name" value="ZN2_CY6_FUNGAL_1"/>
    <property type="match status" value="1"/>
</dbReference>
<keyword evidence="10" id="KW-0812">Transmembrane</keyword>
<reference evidence="12 13" key="1">
    <citation type="submission" date="2023-06" db="EMBL/GenBank/DDBJ databases">
        <title>Black Yeasts Isolated from many extreme environments.</title>
        <authorList>
            <person name="Coleine C."/>
            <person name="Stajich J.E."/>
            <person name="Selbmann L."/>
        </authorList>
    </citation>
    <scope>NUCLEOTIDE SEQUENCE [LARGE SCALE GENOMIC DNA]</scope>
    <source>
        <strain evidence="12 13">CCFEE 5887</strain>
    </source>
</reference>
<dbReference type="PROSITE" id="PS50048">
    <property type="entry name" value="ZN2_CY6_FUNGAL_2"/>
    <property type="match status" value="1"/>
</dbReference>
<keyword evidence="7" id="KW-0539">Nucleus</keyword>
<accession>A0AAV9Q533</accession>
<evidence type="ECO:0000256" key="6">
    <source>
        <dbReference type="ARBA" id="ARBA00023163"/>
    </source>
</evidence>
<evidence type="ECO:0000256" key="9">
    <source>
        <dbReference type="SAM" id="MobiDB-lite"/>
    </source>
</evidence>
<keyword evidence="13" id="KW-1185">Reference proteome</keyword>
<dbReference type="InterPro" id="IPR007219">
    <property type="entry name" value="XnlR_reg_dom"/>
</dbReference>
<dbReference type="Proteomes" id="UP001345827">
    <property type="component" value="Unassembled WGS sequence"/>
</dbReference>
<dbReference type="InterPro" id="IPR036864">
    <property type="entry name" value="Zn2-C6_fun-type_DNA-bd_sf"/>
</dbReference>
<evidence type="ECO:0000256" key="5">
    <source>
        <dbReference type="ARBA" id="ARBA00023125"/>
    </source>
</evidence>
<keyword evidence="5" id="KW-0238">DNA-binding</keyword>
<keyword evidence="2" id="KW-0479">Metal-binding</keyword>
<evidence type="ECO:0000256" key="1">
    <source>
        <dbReference type="ARBA" id="ARBA00004123"/>
    </source>
</evidence>
<dbReference type="SMART" id="SM00906">
    <property type="entry name" value="Fungal_trans"/>
    <property type="match status" value="1"/>
</dbReference>
<dbReference type="GO" id="GO:0008270">
    <property type="term" value="F:zinc ion binding"/>
    <property type="evidence" value="ECO:0007669"/>
    <property type="project" value="InterPro"/>
</dbReference>
<dbReference type="PANTHER" id="PTHR47782">
    <property type="entry name" value="ZN(II)2CYS6 TRANSCRIPTION FACTOR (EUROFUNG)-RELATED"/>
    <property type="match status" value="1"/>
</dbReference>
<dbReference type="CDD" id="cd00067">
    <property type="entry name" value="GAL4"/>
    <property type="match status" value="1"/>
</dbReference>
<feature type="coiled-coil region" evidence="8">
    <location>
        <begin position="52"/>
        <end position="79"/>
    </location>
</feature>
<evidence type="ECO:0000313" key="12">
    <source>
        <dbReference type="EMBL" id="KAK5535268.1"/>
    </source>
</evidence>
<evidence type="ECO:0000256" key="8">
    <source>
        <dbReference type="SAM" id="Coils"/>
    </source>
</evidence>
<dbReference type="Gene3D" id="4.10.240.10">
    <property type="entry name" value="Zn(2)-C6 fungal-type DNA-binding domain"/>
    <property type="match status" value="1"/>
</dbReference>
<evidence type="ECO:0000256" key="7">
    <source>
        <dbReference type="ARBA" id="ARBA00023242"/>
    </source>
</evidence>
<keyword evidence="10" id="KW-1133">Transmembrane helix</keyword>
<gene>
    <name evidence="12" type="ORF">LTR25_006276</name>
</gene>
<keyword evidence="8" id="KW-0175">Coiled coil</keyword>
<feature type="region of interest" description="Disordered" evidence="9">
    <location>
        <begin position="81"/>
        <end position="110"/>
    </location>
</feature>
<dbReference type="PANTHER" id="PTHR47782:SF12">
    <property type="entry name" value="ZN(II)2CYS6 TRANSCRIPTION FACTOR (EUROFUNG)"/>
    <property type="match status" value="1"/>
</dbReference>
<dbReference type="InterPro" id="IPR001138">
    <property type="entry name" value="Zn2Cys6_DnaBD"/>
</dbReference>
<evidence type="ECO:0000259" key="11">
    <source>
        <dbReference type="PROSITE" id="PS50048"/>
    </source>
</evidence>
<dbReference type="GO" id="GO:0043565">
    <property type="term" value="F:sequence-specific DNA binding"/>
    <property type="evidence" value="ECO:0007669"/>
    <property type="project" value="TreeGrafter"/>
</dbReference>
<organism evidence="12 13">
    <name type="scientific">Vermiconidia calcicola</name>
    <dbReference type="NCBI Taxonomy" id="1690605"/>
    <lineage>
        <taxon>Eukaryota</taxon>
        <taxon>Fungi</taxon>
        <taxon>Dikarya</taxon>
        <taxon>Ascomycota</taxon>
        <taxon>Pezizomycotina</taxon>
        <taxon>Dothideomycetes</taxon>
        <taxon>Dothideomycetidae</taxon>
        <taxon>Mycosphaerellales</taxon>
        <taxon>Extremaceae</taxon>
        <taxon>Vermiconidia</taxon>
    </lineage>
</organism>
<evidence type="ECO:0000313" key="13">
    <source>
        <dbReference type="Proteomes" id="UP001345827"/>
    </source>
</evidence>
<dbReference type="InterPro" id="IPR052202">
    <property type="entry name" value="Yeast_MetPath_Reg"/>
</dbReference>
<comment type="caution">
    <text evidence="12">The sequence shown here is derived from an EMBL/GenBank/DDBJ whole genome shotgun (WGS) entry which is preliminary data.</text>
</comment>
<sequence length="723" mass="80854">MSDDGSKHIACDRCHKRKARCDKLQPACSSCVKADTPCVYTTRDPAIRRQDMEKLERRLRQMEAKNEALTSQLREANRHASLNTSTANGRPHSTSQSSTTEFASTSNNSNNNEVASQVSFLSLSAGGERQFLGSASGLLLASLLQADNRAKGRGAQDDDHYNAARRFSSVARAGTLTPDVSALPPSMLARSLVSAYLAHDHLSYPFLHAGKLLQTLEAVYNDDTFYRRQPLEAFTLDMVLAIATAQVSKFDWQVMPDAETHHDRAMSRSGPVLGKGGLDALQAILLICHYRVGSGLYDASASLWHLVGIAARMCFELGLHRESVYYAPEEGASGLDEAALESSEVKRRCFWCVVAMDRVTSITLGRPLAIHLEDFDTELPRAEAHIVVSPDNLLSPTEPIGSPPWQLRTAIFVHIVRYRLICGKILSSLHNVIKSRMTATFDYEAVRRQLTEELEAWRSDILGLPLSAFPSDSDRSSFRSREWYDLLYQNGILMLYRPSPSLHEVSQNNQTLQRIFEAAQKSISIYAYLHKSRRINYSCITLHGVFIAGLSYIFAVRSHFQNRRRHLGGTVDHQSHACLPTDPTINQIVNTTRDCSNVLVAVSERWSTARNAHQVYGRLSDALLTDVIEFQAQSRNAFPATPQYAVPTQQPMSGMNMIPAMQPQQSFPSVTPNDIDFSYQECFDDLQNLYTSYDFGNVSMMQVSQDWLYEIQSLDQNFPGLAH</sequence>
<dbReference type="GO" id="GO:0000981">
    <property type="term" value="F:DNA-binding transcription factor activity, RNA polymerase II-specific"/>
    <property type="evidence" value="ECO:0007669"/>
    <property type="project" value="InterPro"/>
</dbReference>
<dbReference type="SUPFAM" id="SSF57701">
    <property type="entry name" value="Zn2/Cys6 DNA-binding domain"/>
    <property type="match status" value="1"/>
</dbReference>
<keyword evidence="4" id="KW-0805">Transcription regulation</keyword>
<evidence type="ECO:0000256" key="4">
    <source>
        <dbReference type="ARBA" id="ARBA00023015"/>
    </source>
</evidence>
<keyword evidence="10" id="KW-0472">Membrane</keyword>
<feature type="domain" description="Zn(2)-C6 fungal-type" evidence="11">
    <location>
        <begin position="10"/>
        <end position="40"/>
    </location>
</feature>
<proteinExistence type="predicted"/>
<keyword evidence="6" id="KW-0804">Transcription</keyword>
<evidence type="ECO:0000256" key="10">
    <source>
        <dbReference type="SAM" id="Phobius"/>
    </source>
</evidence>
<protein>
    <recommendedName>
        <fullName evidence="11">Zn(2)-C6 fungal-type domain-containing protein</fullName>
    </recommendedName>
</protein>
<keyword evidence="3" id="KW-0862">Zinc</keyword>
<dbReference type="AlphaFoldDB" id="A0AAV9Q533"/>
<evidence type="ECO:0000256" key="3">
    <source>
        <dbReference type="ARBA" id="ARBA00022833"/>
    </source>
</evidence>
<feature type="transmembrane region" description="Helical" evidence="10">
    <location>
        <begin position="535"/>
        <end position="555"/>
    </location>
</feature>
<dbReference type="CDD" id="cd12148">
    <property type="entry name" value="fungal_TF_MHR"/>
    <property type="match status" value="1"/>
</dbReference>